<evidence type="ECO:0000313" key="2">
    <source>
        <dbReference type="Proteomes" id="UP000287394"/>
    </source>
</evidence>
<name>A0A402D1B5_9BACT</name>
<dbReference type="KEGG" id="ccot:CCAX7_37140"/>
<dbReference type="RefSeq" id="WP_119323284.1">
    <property type="nucleotide sequence ID" value="NZ_AP025739.1"/>
</dbReference>
<dbReference type="OrthoDB" id="4727422at2"/>
<accession>A0A402D1B5</accession>
<gene>
    <name evidence="1" type="ORF">CCAX7_37140</name>
</gene>
<proteinExistence type="predicted"/>
<evidence type="ECO:0000313" key="1">
    <source>
        <dbReference type="EMBL" id="BDI31663.1"/>
    </source>
</evidence>
<keyword evidence="2" id="KW-1185">Reference proteome</keyword>
<organism evidence="1 2">
    <name type="scientific">Capsulimonas corticalis</name>
    <dbReference type="NCBI Taxonomy" id="2219043"/>
    <lineage>
        <taxon>Bacteria</taxon>
        <taxon>Bacillati</taxon>
        <taxon>Armatimonadota</taxon>
        <taxon>Armatimonadia</taxon>
        <taxon>Capsulimonadales</taxon>
        <taxon>Capsulimonadaceae</taxon>
        <taxon>Capsulimonas</taxon>
    </lineage>
</organism>
<dbReference type="Proteomes" id="UP000287394">
    <property type="component" value="Chromosome"/>
</dbReference>
<protein>
    <submittedName>
        <fullName evidence="1">Uncharacterized protein</fullName>
    </submittedName>
</protein>
<dbReference type="EMBL" id="AP025739">
    <property type="protein sequence ID" value="BDI31663.1"/>
    <property type="molecule type" value="Genomic_DNA"/>
</dbReference>
<sequence>MHRLRSSYLITAMCLTALGIGAASGYAAPDAPKVLSAKDRQHLLTDHFQTFSGSSAIPEPVKAFYLTPTDSAAPDASSKDRPKFPMANPGKPWNAGDVVQDSSLPFRRLIFVAVAKGYCLITYEYGGIAYNRCAALYYFSDKKADLAWAGNVSGTWENLSEFRKSIRTKQYRDGGRL</sequence>
<reference evidence="1 2" key="1">
    <citation type="journal article" date="2019" name="Int. J. Syst. Evol. Microbiol.">
        <title>Capsulimonas corticalis gen. nov., sp. nov., an aerobic capsulated bacterium, of a novel bacterial order, Capsulimonadales ord. nov., of the class Armatimonadia of the phylum Armatimonadetes.</title>
        <authorList>
            <person name="Li J."/>
            <person name="Kudo C."/>
            <person name="Tonouchi A."/>
        </authorList>
    </citation>
    <scope>NUCLEOTIDE SEQUENCE [LARGE SCALE GENOMIC DNA]</scope>
    <source>
        <strain evidence="1 2">AX-7</strain>
    </source>
</reference>
<dbReference type="AlphaFoldDB" id="A0A402D1B5"/>